<evidence type="ECO:0000313" key="2">
    <source>
        <dbReference type="EMBL" id="CAI0652786.1"/>
    </source>
</evidence>
<feature type="non-terminal residue" evidence="2">
    <location>
        <position position="1"/>
    </location>
</feature>
<reference evidence="2" key="1">
    <citation type="submission" date="2022-08" db="EMBL/GenBank/DDBJ databases">
        <authorList>
            <person name="Giroux E."/>
            <person name="Giroux E."/>
        </authorList>
    </citation>
    <scope>NUCLEOTIDE SEQUENCE</scope>
    <source>
        <strain evidence="2">H1091258</strain>
    </source>
</reference>
<dbReference type="Proteomes" id="UP001152533">
    <property type="component" value="Unassembled WGS sequence"/>
</dbReference>
<evidence type="ECO:0000313" key="3">
    <source>
        <dbReference type="Proteomes" id="UP001152533"/>
    </source>
</evidence>
<accession>A0A9W4WPT4</accession>
<organism evidence="2 3">
    <name type="scientific">Colletotrichum noveboracense</name>
    <dbReference type="NCBI Taxonomy" id="2664923"/>
    <lineage>
        <taxon>Eukaryota</taxon>
        <taxon>Fungi</taxon>
        <taxon>Dikarya</taxon>
        <taxon>Ascomycota</taxon>
        <taxon>Pezizomycotina</taxon>
        <taxon>Sordariomycetes</taxon>
        <taxon>Hypocreomycetidae</taxon>
        <taxon>Glomerellales</taxon>
        <taxon>Glomerellaceae</taxon>
        <taxon>Colletotrichum</taxon>
        <taxon>Colletotrichum gloeosporioides species complex</taxon>
    </lineage>
</organism>
<feature type="compositionally biased region" description="Polar residues" evidence="1">
    <location>
        <begin position="63"/>
        <end position="77"/>
    </location>
</feature>
<sequence>IKVGEEIFNLPRKTHAFRESDSKADVSQDNEDEEAGDTVADNIQHRLDSLILNKSESKGSRPGTITQEYNNPYNANS</sequence>
<feature type="non-terminal residue" evidence="2">
    <location>
        <position position="77"/>
    </location>
</feature>
<feature type="compositionally biased region" description="Basic and acidic residues" evidence="1">
    <location>
        <begin position="17"/>
        <end position="26"/>
    </location>
</feature>
<comment type="caution">
    <text evidence="2">The sequence shown here is derived from an EMBL/GenBank/DDBJ whole genome shotgun (WGS) entry which is preliminary data.</text>
</comment>
<feature type="region of interest" description="Disordered" evidence="1">
    <location>
        <begin position="17"/>
        <end position="77"/>
    </location>
</feature>
<name>A0A9W4WPT4_9PEZI</name>
<gene>
    <name evidence="2" type="ORF">CGXH109_LOCUS120619</name>
</gene>
<dbReference type="AlphaFoldDB" id="A0A9W4WPT4"/>
<keyword evidence="3" id="KW-1185">Reference proteome</keyword>
<proteinExistence type="predicted"/>
<protein>
    <submittedName>
        <fullName evidence="2">Uncharacterized protein</fullName>
    </submittedName>
</protein>
<evidence type="ECO:0000256" key="1">
    <source>
        <dbReference type="SAM" id="MobiDB-lite"/>
    </source>
</evidence>
<dbReference type="EMBL" id="CAMGZC010001441">
    <property type="protein sequence ID" value="CAI0652786.1"/>
    <property type="molecule type" value="Genomic_DNA"/>
</dbReference>